<keyword evidence="3 8" id="KW-0418">Kinase</keyword>
<dbReference type="EMBL" id="AP018732">
    <property type="protein sequence ID" value="BBE42779.1"/>
    <property type="molecule type" value="Genomic_DNA"/>
</dbReference>
<dbReference type="PIRSF" id="PIRSF036406">
    <property type="entry name" value="Hept_kin"/>
    <property type="match status" value="1"/>
</dbReference>
<dbReference type="Gene3D" id="3.30.230.120">
    <property type="match status" value="1"/>
</dbReference>
<evidence type="ECO:0000256" key="5">
    <source>
        <dbReference type="ARBA" id="ARBA00038121"/>
    </source>
</evidence>
<feature type="domain" description="GHMP kinase N-terminal" evidence="6">
    <location>
        <begin position="92"/>
        <end position="175"/>
    </location>
</feature>
<evidence type="ECO:0000256" key="1">
    <source>
        <dbReference type="ARBA" id="ARBA00022679"/>
    </source>
</evidence>
<dbReference type="PANTHER" id="PTHR32463:SF0">
    <property type="entry name" value="L-FUCOSE KINASE"/>
    <property type="match status" value="1"/>
</dbReference>
<dbReference type="PANTHER" id="PTHR32463">
    <property type="entry name" value="L-FUCOSE KINASE"/>
    <property type="match status" value="1"/>
</dbReference>
<evidence type="ECO:0000313" key="8">
    <source>
        <dbReference type="EMBL" id="BBE42779.1"/>
    </source>
</evidence>
<evidence type="ECO:0000259" key="7">
    <source>
        <dbReference type="Pfam" id="PF08544"/>
    </source>
</evidence>
<dbReference type="GO" id="GO:0050201">
    <property type="term" value="F:fucokinase activity"/>
    <property type="evidence" value="ECO:0007669"/>
    <property type="project" value="TreeGrafter"/>
</dbReference>
<dbReference type="InterPro" id="IPR014606">
    <property type="entry name" value="Heptose_7-P_kinase"/>
</dbReference>
<dbReference type="Proteomes" id="UP000509448">
    <property type="component" value="Chromosome"/>
</dbReference>
<reference evidence="8 9" key="1">
    <citation type="journal article" date="2019" name="ISME J.">
        <title>Isolation and characterization of a thermophilic sulfur- and iron-reducing thaumarchaeote from a terrestrial acidic hot spring.</title>
        <authorList>
            <person name="Kato S."/>
            <person name="Itoh T."/>
            <person name="Yuki M."/>
            <person name="Nagamori M."/>
            <person name="Ohnishi M."/>
            <person name="Uematsu K."/>
            <person name="Suzuki K."/>
            <person name="Takashina T."/>
            <person name="Ohkuma M."/>
        </authorList>
    </citation>
    <scope>NUCLEOTIDE SEQUENCE [LARGE SCALE GENOMIC DNA]</scope>
    <source>
        <strain evidence="8 9">NAS-02</strain>
    </source>
</reference>
<dbReference type="Pfam" id="PF08544">
    <property type="entry name" value="GHMP_kinases_C"/>
    <property type="match status" value="1"/>
</dbReference>
<dbReference type="KEGG" id="ccai:NAS2_1392"/>
<dbReference type="PRINTS" id="PR00960">
    <property type="entry name" value="LMBPPROTEIN"/>
</dbReference>
<proteinExistence type="inferred from homology"/>
<comment type="similarity">
    <text evidence="5">Belongs to the GHMP kinase family.</text>
</comment>
<dbReference type="InterPro" id="IPR013750">
    <property type="entry name" value="GHMP_kinase_C_dom"/>
</dbReference>
<gene>
    <name evidence="8" type="ORF">NAS2_1392</name>
</gene>
<keyword evidence="1" id="KW-0808">Transferase</keyword>
<dbReference type="SUPFAM" id="SSF54211">
    <property type="entry name" value="Ribosomal protein S5 domain 2-like"/>
    <property type="match status" value="1"/>
</dbReference>
<name>A0A4P2VDU5_9ARCH</name>
<dbReference type="AlphaFoldDB" id="A0A4P2VDU5"/>
<dbReference type="OrthoDB" id="116110at2157"/>
<evidence type="ECO:0000256" key="3">
    <source>
        <dbReference type="ARBA" id="ARBA00022777"/>
    </source>
</evidence>
<keyword evidence="2" id="KW-0547">Nucleotide-binding</keyword>
<dbReference type="RefSeq" id="WP_174448975.1">
    <property type="nucleotide sequence ID" value="NZ_AP018732.1"/>
</dbReference>
<accession>A0A4P2VDU5</accession>
<dbReference type="Pfam" id="PF00288">
    <property type="entry name" value="GHMP_kinases_N"/>
    <property type="match status" value="1"/>
</dbReference>
<protein>
    <submittedName>
        <fullName evidence="8">D,D-heptose 7-phosphate kinase</fullName>
    </submittedName>
</protein>
<keyword evidence="9" id="KW-1185">Reference proteome</keyword>
<feature type="domain" description="GHMP kinase C-terminal" evidence="7">
    <location>
        <begin position="248"/>
        <end position="324"/>
    </location>
</feature>
<dbReference type="SUPFAM" id="SSF55060">
    <property type="entry name" value="GHMP Kinase, C-terminal domain"/>
    <property type="match status" value="1"/>
</dbReference>
<organism evidence="8 9">
    <name type="scientific">Conexivisphaera calida</name>
    <dbReference type="NCBI Taxonomy" id="1874277"/>
    <lineage>
        <taxon>Archaea</taxon>
        <taxon>Nitrososphaerota</taxon>
        <taxon>Conexivisphaeria</taxon>
        <taxon>Conexivisphaerales</taxon>
        <taxon>Conexivisphaeraceae</taxon>
        <taxon>Conexivisphaera</taxon>
    </lineage>
</organism>
<dbReference type="InterPro" id="IPR006204">
    <property type="entry name" value="GHMP_kinase_N_dom"/>
</dbReference>
<evidence type="ECO:0000256" key="4">
    <source>
        <dbReference type="ARBA" id="ARBA00022840"/>
    </source>
</evidence>
<dbReference type="InterPro" id="IPR052203">
    <property type="entry name" value="GHMP_Kinase-Related"/>
</dbReference>
<evidence type="ECO:0000259" key="6">
    <source>
        <dbReference type="Pfam" id="PF00288"/>
    </source>
</evidence>
<keyword evidence="4" id="KW-0067">ATP-binding</keyword>
<dbReference type="InterPro" id="IPR020568">
    <property type="entry name" value="Ribosomal_Su5_D2-typ_SF"/>
</dbReference>
<sequence>MRFRARAPLRISFGGGGTDVPPYCWEEGGAVVNSTIDRYAYATFEPGGESVVLESSDMVLRREYPVHSADPRGSEDPGAGPGLQYDGELDLLKAAAKVAGAEGGGGFRLTTYSQAPPGSGMGGSSSLAVAIIGAIASARGKVDRMDVAMLAYRAEREELGQRGGYQDQLAAAHGGFNYMEFSRSGISVVPLRLERWVVLELEARSILLYTGRGRLSSRIHEDVDRRNREDPGAGSAYREELRRVAREMRSALERGDLGEFGELLREGWEAKRRMSPLVSDGLADRAYARAMELGAGGGKVLGAGGGGHLFLFAEPERRGGIIRELEGMGLVNVPFSFELEGGLATWRI</sequence>
<dbReference type="GO" id="GO:0005524">
    <property type="term" value="F:ATP binding"/>
    <property type="evidence" value="ECO:0007669"/>
    <property type="project" value="UniProtKB-KW"/>
</dbReference>
<dbReference type="GO" id="GO:0042352">
    <property type="term" value="P:GDP-L-fucose salvage"/>
    <property type="evidence" value="ECO:0007669"/>
    <property type="project" value="TreeGrafter"/>
</dbReference>
<dbReference type="InterPro" id="IPR001174">
    <property type="entry name" value="HddA/FKP"/>
</dbReference>
<dbReference type="InterPro" id="IPR036554">
    <property type="entry name" value="GHMP_kinase_C_sf"/>
</dbReference>
<evidence type="ECO:0000313" key="9">
    <source>
        <dbReference type="Proteomes" id="UP000509448"/>
    </source>
</evidence>
<evidence type="ECO:0000256" key="2">
    <source>
        <dbReference type="ARBA" id="ARBA00022741"/>
    </source>
</evidence>
<dbReference type="GeneID" id="55585202"/>